<dbReference type="AlphaFoldDB" id="A0A848NWN4"/>
<dbReference type="RefSeq" id="WP_104656533.1">
    <property type="nucleotide sequence ID" value="NZ_JABBZM010000002.1"/>
</dbReference>
<reference evidence="1 2" key="1">
    <citation type="submission" date="2020-04" db="EMBL/GenBank/DDBJ databases">
        <title>Ralstonia insidiosa genome sequencing and assembly.</title>
        <authorList>
            <person name="Martins R.C.R."/>
            <person name="Perdigao-Neto L.V."/>
            <person name="Levin A.S.S."/>
            <person name="Costa S.F."/>
        </authorList>
    </citation>
    <scope>NUCLEOTIDE SEQUENCE [LARGE SCALE GENOMIC DNA]</scope>
    <source>
        <strain evidence="1 2">5047</strain>
    </source>
</reference>
<comment type="caution">
    <text evidence="1">The sequence shown here is derived from an EMBL/GenBank/DDBJ whole genome shotgun (WGS) entry which is preliminary data.</text>
</comment>
<name>A0A848NWN4_9RALS</name>
<gene>
    <name evidence="1" type="ORF">HGR00_03255</name>
</gene>
<evidence type="ECO:0000313" key="1">
    <source>
        <dbReference type="EMBL" id="NMV36924.1"/>
    </source>
</evidence>
<organism evidence="1 2">
    <name type="scientific">Ralstonia insidiosa</name>
    <dbReference type="NCBI Taxonomy" id="190721"/>
    <lineage>
        <taxon>Bacteria</taxon>
        <taxon>Pseudomonadati</taxon>
        <taxon>Pseudomonadota</taxon>
        <taxon>Betaproteobacteria</taxon>
        <taxon>Burkholderiales</taxon>
        <taxon>Burkholderiaceae</taxon>
        <taxon>Ralstonia</taxon>
    </lineage>
</organism>
<protein>
    <submittedName>
        <fullName evidence="1">Uncharacterized protein</fullName>
    </submittedName>
</protein>
<accession>A0A848NWN4</accession>
<evidence type="ECO:0000313" key="2">
    <source>
        <dbReference type="Proteomes" id="UP000575469"/>
    </source>
</evidence>
<proteinExistence type="predicted"/>
<dbReference type="Proteomes" id="UP000575469">
    <property type="component" value="Unassembled WGS sequence"/>
</dbReference>
<sequence length="112" mass="11479">MLNQPFSPAQGQSQAVAVSSTHTEIGIDSNAKQVRVLNPNAFPVYIRFFTSGNTQAATAPTVGTPGDYPIGPNSSEVVTKADVFGGMSLVADATKTGTVYVTPGEGFQSAAA</sequence>
<dbReference type="EMBL" id="JABBZM010000002">
    <property type="protein sequence ID" value="NMV36924.1"/>
    <property type="molecule type" value="Genomic_DNA"/>
</dbReference>